<keyword evidence="1" id="KW-0732">Signal</keyword>
<dbReference type="Gene3D" id="2.40.128.20">
    <property type="match status" value="1"/>
</dbReference>
<name>A0A085M0Y5_9BILA</name>
<evidence type="ECO:0000313" key="3">
    <source>
        <dbReference type="Proteomes" id="UP000030764"/>
    </source>
</evidence>
<dbReference type="EMBL" id="KL363246">
    <property type="protein sequence ID" value="KFD50881.1"/>
    <property type="molecule type" value="Genomic_DNA"/>
</dbReference>
<keyword evidence="3" id="KW-1185">Reference proteome</keyword>
<protein>
    <recommendedName>
        <fullName evidence="4">THAP4-like heme-binding beta-barrel domain-containing protein</fullName>
    </recommendedName>
</protein>
<gene>
    <name evidence="2" type="ORF">M513_08194</name>
</gene>
<sequence>MHLLWPICALLLQSYCATAQISPKYDVRRLPLDLRPVGHFLGRWKAYKVIGQGENVFPTGRILDFGIDPLPVFGARSLNYTEGTYLPFMKESSPKKLLRVYSAKKGNNIYLKQGTTRNADGSIAHFEYGFLMVKNRTRTNPQILCGLITTTIKGYSLVEFGMVQYGFVDLELNNFITRSFDQRYNVYELRRNLYIYAGDLKQDIEARTNAGNAAYSVMYRKIQEAITKAAILL</sequence>
<proteinExistence type="predicted"/>
<reference evidence="2 3" key="1">
    <citation type="journal article" date="2014" name="Nat. Genet.">
        <title>Genome and transcriptome of the porcine whipworm Trichuris suis.</title>
        <authorList>
            <person name="Jex A.R."/>
            <person name="Nejsum P."/>
            <person name="Schwarz E.M."/>
            <person name="Hu L."/>
            <person name="Young N.D."/>
            <person name="Hall R.S."/>
            <person name="Korhonen P.K."/>
            <person name="Liao S."/>
            <person name="Thamsborg S."/>
            <person name="Xia J."/>
            <person name="Xu P."/>
            <person name="Wang S."/>
            <person name="Scheerlinck J.P."/>
            <person name="Hofmann A."/>
            <person name="Sternberg P.W."/>
            <person name="Wang J."/>
            <person name="Gasser R.B."/>
        </authorList>
    </citation>
    <scope>NUCLEOTIDE SEQUENCE [LARGE SCALE GENOMIC DNA]</scope>
    <source>
        <strain evidence="2">DCEP-RM93M</strain>
    </source>
</reference>
<feature type="chain" id="PRO_5001794875" description="THAP4-like heme-binding beta-barrel domain-containing protein" evidence="1">
    <location>
        <begin position="20"/>
        <end position="233"/>
    </location>
</feature>
<dbReference type="InterPro" id="IPR012674">
    <property type="entry name" value="Calycin"/>
</dbReference>
<accession>A0A085M0Y5</accession>
<organism evidence="2 3">
    <name type="scientific">Trichuris suis</name>
    <name type="common">pig whipworm</name>
    <dbReference type="NCBI Taxonomy" id="68888"/>
    <lineage>
        <taxon>Eukaryota</taxon>
        <taxon>Metazoa</taxon>
        <taxon>Ecdysozoa</taxon>
        <taxon>Nematoda</taxon>
        <taxon>Enoplea</taxon>
        <taxon>Dorylaimia</taxon>
        <taxon>Trichinellida</taxon>
        <taxon>Trichuridae</taxon>
        <taxon>Trichuris</taxon>
    </lineage>
</organism>
<evidence type="ECO:0000313" key="2">
    <source>
        <dbReference type="EMBL" id="KFD50881.1"/>
    </source>
</evidence>
<evidence type="ECO:0008006" key="4">
    <source>
        <dbReference type="Google" id="ProtNLM"/>
    </source>
</evidence>
<feature type="signal peptide" evidence="1">
    <location>
        <begin position="1"/>
        <end position="19"/>
    </location>
</feature>
<dbReference type="Proteomes" id="UP000030764">
    <property type="component" value="Unassembled WGS sequence"/>
</dbReference>
<evidence type="ECO:0000256" key="1">
    <source>
        <dbReference type="SAM" id="SignalP"/>
    </source>
</evidence>
<dbReference type="AlphaFoldDB" id="A0A085M0Y5"/>